<dbReference type="EnsemblBacteria" id="ABD41129">
    <property type="protein sequence ID" value="ABD41129"/>
    <property type="gene ID" value="Mhun_1391"/>
</dbReference>
<dbReference type="KEGG" id="mhu:Mhun_1391"/>
<protein>
    <recommendedName>
        <fullName evidence="5">ATPase</fullName>
    </recommendedName>
</protein>
<dbReference type="HOGENOM" id="CLU_047370_0_0_2"/>
<evidence type="ECO:0000259" key="1">
    <source>
        <dbReference type="Pfam" id="PF13173"/>
    </source>
</evidence>
<dbReference type="InParanoid" id="Q2FLZ9"/>
<evidence type="ECO:0008006" key="5">
    <source>
        <dbReference type="Google" id="ProtNLM"/>
    </source>
</evidence>
<organism evidence="3 4">
    <name type="scientific">Methanospirillum hungatei JF-1 (strain ATCC 27890 / DSM 864 / NBRC 100397 / JF-1)</name>
    <dbReference type="NCBI Taxonomy" id="323259"/>
    <lineage>
        <taxon>Archaea</taxon>
        <taxon>Methanobacteriati</taxon>
        <taxon>Methanobacteriota</taxon>
        <taxon>Stenosarchaea group</taxon>
        <taxon>Methanomicrobia</taxon>
        <taxon>Methanomicrobiales</taxon>
        <taxon>Methanospirillaceae</taxon>
        <taxon>Methanospirillum</taxon>
    </lineage>
</organism>
<dbReference type="PANTHER" id="PTHR33295">
    <property type="entry name" value="ATPASE"/>
    <property type="match status" value="1"/>
</dbReference>
<keyword evidence="4" id="KW-1185">Reference proteome</keyword>
<reference evidence="4" key="1">
    <citation type="journal article" date="2016" name="Stand. Genomic Sci.">
        <title>Complete genome sequence of Methanospirillum hungatei type strain JF1.</title>
        <authorList>
            <person name="Gunsalus R.P."/>
            <person name="Cook L.E."/>
            <person name="Crable B."/>
            <person name="Rohlin L."/>
            <person name="McDonald E."/>
            <person name="Mouttaki H."/>
            <person name="Sieber J.R."/>
            <person name="Poweleit N."/>
            <person name="Zhou H."/>
            <person name="Lapidus A.L."/>
            <person name="Daligault H.E."/>
            <person name="Land M."/>
            <person name="Gilna P."/>
            <person name="Ivanova N."/>
            <person name="Kyrpides N."/>
            <person name="Culley D.E."/>
            <person name="McInerney M.J."/>
        </authorList>
    </citation>
    <scope>NUCLEOTIDE SEQUENCE [LARGE SCALE GENOMIC DNA]</scope>
    <source>
        <strain evidence="4">ATCC 27890 / DSM 864 / NBRC 100397 / JF-1</strain>
    </source>
</reference>
<evidence type="ECO:0000313" key="4">
    <source>
        <dbReference type="Proteomes" id="UP000001941"/>
    </source>
</evidence>
<accession>Q2FLZ9</accession>
<dbReference type="Pfam" id="PF13173">
    <property type="entry name" value="AAA_14"/>
    <property type="match status" value="1"/>
</dbReference>
<dbReference type="Pfam" id="PF13635">
    <property type="entry name" value="DUF4143"/>
    <property type="match status" value="1"/>
</dbReference>
<dbReference type="InterPro" id="IPR025420">
    <property type="entry name" value="DUF4143"/>
</dbReference>
<gene>
    <name evidence="3" type="ordered locus">Mhun_1391</name>
</gene>
<name>Q2FLZ9_METHJ</name>
<dbReference type="SUPFAM" id="SSF52540">
    <property type="entry name" value="P-loop containing nucleoside triphosphate hydrolases"/>
    <property type="match status" value="1"/>
</dbReference>
<dbReference type="Proteomes" id="UP000001941">
    <property type="component" value="Chromosome"/>
</dbReference>
<proteinExistence type="predicted"/>
<evidence type="ECO:0000259" key="2">
    <source>
        <dbReference type="Pfam" id="PF13635"/>
    </source>
</evidence>
<dbReference type="AlphaFoldDB" id="Q2FLZ9"/>
<dbReference type="eggNOG" id="arCOG03167">
    <property type="taxonomic scope" value="Archaea"/>
</dbReference>
<sequence length="456" mass="52287">MFFELHIVTMDRAISSHLLSWKKSHRTPLLIRGARQVGKSYSVERFGKKEFKNYVALNFDLDPGFKSIFHTKDPNSIISQIELLFRQKITKDTLIFLDEIQECPDAIMSLRYFKELRPDIFVIGAGSLLEFAFTPEMRMPVGRVQFLNMFPLTFSEFMRAVGEENLISYLNSVHISDAIPKVVHERLNSLLRTYFILGGMPEVIASYLESDSFLTCSHIQDALIETYKRDFYKYGKTSEVIHLQTVFSAIPRMVSEQIKYVNIDRESKSRDLKNALHLLSLARVITPVYGTDASGLPLGATLSNKQKYIFLDIGLMQHLCGLNAEIMSLKDVMQINRGSLAEQFIGQELLALEDPFISSELYFWARDKTGSSSEIDYCITRKGRIYPVEVKSGKTGTLRSLRVYMEEKKPPFAIRFWEGELSFHDTILSIPLYMTGEAGRLIDEVYEMVSKNFDNA</sequence>
<dbReference type="InterPro" id="IPR041682">
    <property type="entry name" value="AAA_14"/>
</dbReference>
<dbReference type="InterPro" id="IPR027417">
    <property type="entry name" value="P-loop_NTPase"/>
</dbReference>
<feature type="domain" description="AAA" evidence="1">
    <location>
        <begin position="26"/>
        <end position="158"/>
    </location>
</feature>
<dbReference type="STRING" id="323259.Mhun_1391"/>
<evidence type="ECO:0000313" key="3">
    <source>
        <dbReference type="EMBL" id="ABD41129.1"/>
    </source>
</evidence>
<feature type="domain" description="DUF4143" evidence="2">
    <location>
        <begin position="228"/>
        <end position="393"/>
    </location>
</feature>
<dbReference type="PANTHER" id="PTHR33295:SF7">
    <property type="entry name" value="ATPASE"/>
    <property type="match status" value="1"/>
</dbReference>
<dbReference type="EMBL" id="CP000254">
    <property type="protein sequence ID" value="ABD41129.1"/>
    <property type="molecule type" value="Genomic_DNA"/>
</dbReference>